<dbReference type="Proteomes" id="UP001243330">
    <property type="component" value="Unassembled WGS sequence"/>
</dbReference>
<sequence length="304" mass="35696">MGWRMSVLPVRVHIRRSVSNRACHERRRRHSVWRWLAHVPIWNTRWQWRVRLWYGHRGRAQSRQRLKRRMSLRRRVVLRSATMPVVSWPRRWMAIRARRLVSRWWRYGRRCRGLDRWWRCRSRRGMSCGLGDRCRRRRGRGRRLYRDIGGSGGSNNRSWCRGHPGVCRETARSSLWAGRGRASQSRWGCSKSMMWRNHWEGRRHHSCSFNDGRRILRWMGIGLPLGLTTLVALELSLLHELLSLRSETSIVAIGKLSLVRILNGPPLEADINTASNADLLSSLVIVGCLAVCLVGNTINWESCG</sequence>
<dbReference type="EMBL" id="JAQOWY010000593">
    <property type="protein sequence ID" value="KAK1840110.1"/>
    <property type="molecule type" value="Genomic_DNA"/>
</dbReference>
<keyword evidence="2" id="KW-1185">Reference proteome</keyword>
<accession>A0AAD9A2V3</accession>
<gene>
    <name evidence="1" type="ORF">CCHR01_17271</name>
</gene>
<name>A0AAD9A2V3_9PEZI</name>
<dbReference type="AlphaFoldDB" id="A0AAD9A2V3"/>
<evidence type="ECO:0000313" key="2">
    <source>
        <dbReference type="Proteomes" id="UP001243330"/>
    </source>
</evidence>
<organism evidence="1 2">
    <name type="scientific">Colletotrichum chrysophilum</name>
    <dbReference type="NCBI Taxonomy" id="1836956"/>
    <lineage>
        <taxon>Eukaryota</taxon>
        <taxon>Fungi</taxon>
        <taxon>Dikarya</taxon>
        <taxon>Ascomycota</taxon>
        <taxon>Pezizomycotina</taxon>
        <taxon>Sordariomycetes</taxon>
        <taxon>Hypocreomycetidae</taxon>
        <taxon>Glomerellales</taxon>
        <taxon>Glomerellaceae</taxon>
        <taxon>Colletotrichum</taxon>
        <taxon>Colletotrichum gloeosporioides species complex</taxon>
    </lineage>
</organism>
<evidence type="ECO:0000313" key="1">
    <source>
        <dbReference type="EMBL" id="KAK1840110.1"/>
    </source>
</evidence>
<reference evidence="1" key="1">
    <citation type="submission" date="2023-01" db="EMBL/GenBank/DDBJ databases">
        <title>Colletotrichum chrysophilum M932 genome sequence.</title>
        <authorList>
            <person name="Baroncelli R."/>
        </authorList>
    </citation>
    <scope>NUCLEOTIDE SEQUENCE</scope>
    <source>
        <strain evidence="1">M932</strain>
    </source>
</reference>
<comment type="caution">
    <text evidence="1">The sequence shown here is derived from an EMBL/GenBank/DDBJ whole genome shotgun (WGS) entry which is preliminary data.</text>
</comment>
<protein>
    <submittedName>
        <fullName evidence="1">Uncharacterized protein</fullName>
    </submittedName>
</protein>
<proteinExistence type="predicted"/>